<dbReference type="AlphaFoldDB" id="A0A1F8H8T9"/>
<feature type="region of interest" description="Disordered" evidence="1">
    <location>
        <begin position="637"/>
        <end position="660"/>
    </location>
</feature>
<evidence type="ECO:0000313" key="3">
    <source>
        <dbReference type="EMBL" id="OGN34032.1"/>
    </source>
</evidence>
<protein>
    <submittedName>
        <fullName evidence="3">Uncharacterized protein</fullName>
    </submittedName>
</protein>
<evidence type="ECO:0000313" key="4">
    <source>
        <dbReference type="Proteomes" id="UP000177745"/>
    </source>
</evidence>
<feature type="transmembrane region" description="Helical" evidence="2">
    <location>
        <begin position="254"/>
        <end position="274"/>
    </location>
</feature>
<accession>A0A1F8H8T9</accession>
<feature type="transmembrane region" description="Helical" evidence="2">
    <location>
        <begin position="218"/>
        <end position="242"/>
    </location>
</feature>
<sequence length="677" mass="74944">MSRNFKKYRKYYLAILFAVILVLLPIHPAKAGWLAEWTIEHTFGYVLFIVMSVAGKMIGALATLLNWAIHIPVYPDGGIAVIDKSWEIMRNFANMFFIVALIMMAFATIFDVLPGAAKYNARALFGRFLLTALLINFSLVLGVLVIQGTQVLSNTFLVAIGDMANRLGQDLNPSQLLPSQSSVTAAVSLDAVVFGTLATLIFSIILIFTYLFSILTALIFVFIRIPILWALLIVSPMAWIMNVFPAGEGTFKKWWAIFFGWNMFLPIYLFFLYFGLYFLSNQRNIIQSIASEVSQAKISESLPFSLQLVFFYVMTAIFMIGGTIVAMKASMFSGTGVVGIAKWSRGIAAKRLGLTGANQAWQEKRKEIEGGEGRLGRIFGGPPAGLETSRRLLGVQGAGDIKPQKEFLAKMDKEAAVLRDQETTGKIIVDNTFKASALRQGANTAKGAAMRSILYERGMIDATEFDRDMAEWTQKNPFLAQRMSEQAKKGKYKKVPGKQLNDMYTAQAGSTYEKYRTPGATASRKEWFSFAAEDDDSLKTMDTNNIATGVGLHGGKDSNDGKEKLKTVAKKRPDVVAEYKLKEDGLTTTPLQLSRYIFKEIKNKSPIDLSKMLDATWANPSFQDALSRKASLLQRIQPSQPARPGKKAVPGGGDTFKSGLKKAVQNNPRKLKIARTI</sequence>
<feature type="transmembrane region" description="Helical" evidence="2">
    <location>
        <begin position="92"/>
        <end position="113"/>
    </location>
</feature>
<keyword evidence="2" id="KW-1133">Transmembrane helix</keyword>
<evidence type="ECO:0000256" key="1">
    <source>
        <dbReference type="SAM" id="MobiDB-lite"/>
    </source>
</evidence>
<feature type="transmembrane region" description="Helical" evidence="2">
    <location>
        <begin position="191"/>
        <end position="212"/>
    </location>
</feature>
<evidence type="ECO:0000256" key="2">
    <source>
        <dbReference type="SAM" id="Phobius"/>
    </source>
</evidence>
<keyword evidence="2" id="KW-0812">Transmembrane</keyword>
<gene>
    <name evidence="3" type="ORF">A3G51_01530</name>
</gene>
<name>A0A1F8H8T9_9BACT</name>
<feature type="transmembrane region" description="Helical" evidence="2">
    <location>
        <begin position="309"/>
        <end position="327"/>
    </location>
</feature>
<comment type="caution">
    <text evidence="3">The sequence shown here is derived from an EMBL/GenBank/DDBJ whole genome shotgun (WGS) entry which is preliminary data.</text>
</comment>
<reference evidence="3 4" key="1">
    <citation type="journal article" date="2016" name="Nat. Commun.">
        <title>Thousands of microbial genomes shed light on interconnected biogeochemical processes in an aquifer system.</title>
        <authorList>
            <person name="Anantharaman K."/>
            <person name="Brown C.T."/>
            <person name="Hug L.A."/>
            <person name="Sharon I."/>
            <person name="Castelle C.J."/>
            <person name="Probst A.J."/>
            <person name="Thomas B.C."/>
            <person name="Singh A."/>
            <person name="Wilkins M.J."/>
            <person name="Karaoz U."/>
            <person name="Brodie E.L."/>
            <person name="Williams K.H."/>
            <person name="Hubbard S.S."/>
            <person name="Banfield J.F."/>
        </authorList>
    </citation>
    <scope>NUCLEOTIDE SEQUENCE [LARGE SCALE GENOMIC DNA]</scope>
</reference>
<keyword evidence="2" id="KW-0472">Membrane</keyword>
<dbReference type="EMBL" id="MGKY01000007">
    <property type="protein sequence ID" value="OGN34032.1"/>
    <property type="molecule type" value="Genomic_DNA"/>
</dbReference>
<feature type="transmembrane region" description="Helical" evidence="2">
    <location>
        <begin position="47"/>
        <end position="71"/>
    </location>
</feature>
<dbReference type="Proteomes" id="UP000177745">
    <property type="component" value="Unassembled WGS sequence"/>
</dbReference>
<feature type="transmembrane region" description="Helical" evidence="2">
    <location>
        <begin position="125"/>
        <end position="146"/>
    </location>
</feature>
<proteinExistence type="predicted"/>
<organism evidence="3 4">
    <name type="scientific">Candidatus Yanofskybacteria bacterium RIFCSPLOWO2_12_FULL_43_11b</name>
    <dbReference type="NCBI Taxonomy" id="1802710"/>
    <lineage>
        <taxon>Bacteria</taxon>
        <taxon>Candidatus Yanofskyibacteriota</taxon>
    </lineage>
</organism>